<evidence type="ECO:0000313" key="1">
    <source>
        <dbReference type="EMBL" id="GAL19467.1"/>
    </source>
</evidence>
<sequence>MDDLITSWLPYSGYTLSGLPGFETFEKFDLDDPSSPWVIEICLPIVPLGN</sequence>
<comment type="caution">
    <text evidence="1">The sequence shown here is derived from an EMBL/GenBank/DDBJ whole genome shotgun (WGS) entry which is preliminary data.</text>
</comment>
<name>A0A090SJ54_9VIBR</name>
<dbReference type="STRING" id="990268.JCM19235_823"/>
<accession>A0A090SJ54</accession>
<protein>
    <recommendedName>
        <fullName evidence="3">Transcriptional regulator AraC family</fullName>
    </recommendedName>
</protein>
<dbReference type="EMBL" id="BBMR01000004">
    <property type="protein sequence ID" value="GAL19467.1"/>
    <property type="molecule type" value="Genomic_DNA"/>
</dbReference>
<dbReference type="AlphaFoldDB" id="A0A090SJ54"/>
<keyword evidence="2" id="KW-1185">Reference proteome</keyword>
<dbReference type="SUPFAM" id="SSF55136">
    <property type="entry name" value="Probable bacterial effector-binding domain"/>
    <property type="match status" value="1"/>
</dbReference>
<dbReference type="Proteomes" id="UP000029228">
    <property type="component" value="Unassembled WGS sequence"/>
</dbReference>
<evidence type="ECO:0008006" key="3">
    <source>
        <dbReference type="Google" id="ProtNLM"/>
    </source>
</evidence>
<organism evidence="1 2">
    <name type="scientific">Vibrio maritimus</name>
    <dbReference type="NCBI Taxonomy" id="990268"/>
    <lineage>
        <taxon>Bacteria</taxon>
        <taxon>Pseudomonadati</taxon>
        <taxon>Pseudomonadota</taxon>
        <taxon>Gammaproteobacteria</taxon>
        <taxon>Vibrionales</taxon>
        <taxon>Vibrionaceae</taxon>
        <taxon>Vibrio</taxon>
    </lineage>
</organism>
<evidence type="ECO:0000313" key="2">
    <source>
        <dbReference type="Proteomes" id="UP000029228"/>
    </source>
</evidence>
<gene>
    <name evidence="1" type="ORF">JCM19235_823</name>
</gene>
<reference evidence="1 2" key="1">
    <citation type="submission" date="2014-09" db="EMBL/GenBank/DDBJ databases">
        <title>Vibrio maritimus JCM 19235. (C45) whole genome shotgun sequence.</title>
        <authorList>
            <person name="Sawabe T."/>
            <person name="Meirelles P."/>
            <person name="Nakanishi M."/>
            <person name="Sayaka M."/>
            <person name="Hattori M."/>
            <person name="Ohkuma M."/>
        </authorList>
    </citation>
    <scope>NUCLEOTIDE SEQUENCE [LARGE SCALE GENOMIC DNA]</scope>
    <source>
        <strain evidence="2">JCM19235</strain>
    </source>
</reference>
<proteinExistence type="predicted"/>
<reference evidence="1 2" key="2">
    <citation type="submission" date="2014-09" db="EMBL/GenBank/DDBJ databases">
        <authorList>
            <consortium name="NBRP consortium"/>
            <person name="Sawabe T."/>
            <person name="Meirelles P."/>
            <person name="Nakanishi M."/>
            <person name="Sayaka M."/>
            <person name="Hattori M."/>
            <person name="Ohkuma M."/>
        </authorList>
    </citation>
    <scope>NUCLEOTIDE SEQUENCE [LARGE SCALE GENOMIC DNA]</scope>
    <source>
        <strain evidence="2">JCM19235</strain>
    </source>
</reference>
<dbReference type="InterPro" id="IPR011256">
    <property type="entry name" value="Reg_factor_effector_dom_sf"/>
</dbReference>
<dbReference type="Gene3D" id="3.20.80.10">
    <property type="entry name" value="Regulatory factor, effector binding domain"/>
    <property type="match status" value="1"/>
</dbReference>